<reference evidence="2" key="1">
    <citation type="journal article" date="2015" name="Nature">
        <title>Complex archaea that bridge the gap between prokaryotes and eukaryotes.</title>
        <authorList>
            <person name="Spang A."/>
            <person name="Saw J.H."/>
            <person name="Jorgensen S.L."/>
            <person name="Zaremba-Niedzwiedzka K."/>
            <person name="Martijn J."/>
            <person name="Lind A.E."/>
            <person name="van Eijk R."/>
            <person name="Schleper C."/>
            <person name="Guy L."/>
            <person name="Ettema T.J."/>
        </authorList>
    </citation>
    <scope>NUCLEOTIDE SEQUENCE</scope>
</reference>
<name>A0A0F8VTQ0_9ZZZZ</name>
<feature type="compositionally biased region" description="Basic and acidic residues" evidence="1">
    <location>
        <begin position="9"/>
        <end position="21"/>
    </location>
</feature>
<evidence type="ECO:0000313" key="2">
    <source>
        <dbReference type="EMBL" id="KKK47717.1"/>
    </source>
</evidence>
<dbReference type="EMBL" id="LAZR01069430">
    <property type="protein sequence ID" value="KKK47717.1"/>
    <property type="molecule type" value="Genomic_DNA"/>
</dbReference>
<evidence type="ECO:0000256" key="1">
    <source>
        <dbReference type="SAM" id="MobiDB-lite"/>
    </source>
</evidence>
<organism evidence="2">
    <name type="scientific">marine sediment metagenome</name>
    <dbReference type="NCBI Taxonomy" id="412755"/>
    <lineage>
        <taxon>unclassified sequences</taxon>
        <taxon>metagenomes</taxon>
        <taxon>ecological metagenomes</taxon>
    </lineage>
</organism>
<gene>
    <name evidence="2" type="ORF">LCGC14_3152350</name>
</gene>
<feature type="region of interest" description="Disordered" evidence="1">
    <location>
        <begin position="1"/>
        <end position="29"/>
    </location>
</feature>
<comment type="caution">
    <text evidence="2">The sequence shown here is derived from an EMBL/GenBank/DDBJ whole genome shotgun (WGS) entry which is preliminary data.</text>
</comment>
<dbReference type="AlphaFoldDB" id="A0A0F8VTQ0"/>
<protein>
    <submittedName>
        <fullName evidence="2">Uncharacterized protein</fullName>
    </submittedName>
</protein>
<sequence length="124" mass="14118">MEATEDVTEERTDEQTERTADAQKAPVNEPISHTTSVLIRAAVLLAAGHAYRGMDFRGRTGYFTIFQNPDAQHSIDEILADLKVDAYLCNPFELIRHHSRLRHDLFVNLKATHGNDQKKESDRK</sequence>
<proteinExistence type="predicted"/>
<accession>A0A0F8VTQ0</accession>